<feature type="region of interest" description="Disordered" evidence="1">
    <location>
        <begin position="340"/>
        <end position="470"/>
    </location>
</feature>
<feature type="region of interest" description="Disordered" evidence="1">
    <location>
        <begin position="507"/>
        <end position="550"/>
    </location>
</feature>
<feature type="region of interest" description="Disordered" evidence="1">
    <location>
        <begin position="72"/>
        <end position="91"/>
    </location>
</feature>
<feature type="non-terminal residue" evidence="2">
    <location>
        <position position="642"/>
    </location>
</feature>
<evidence type="ECO:0000313" key="2">
    <source>
        <dbReference type="EMBL" id="KKA30297.1"/>
    </source>
</evidence>
<reference evidence="2 3" key="1">
    <citation type="submission" date="2015-03" db="EMBL/GenBank/DDBJ databases">
        <authorList>
            <person name="Radwan O."/>
            <person name="Al-Naeli F.A."/>
            <person name="Rendon G.A."/>
            <person name="Fields C."/>
        </authorList>
    </citation>
    <scope>NUCLEOTIDE SEQUENCE [LARGE SCALE GENOMIC DNA]</scope>
    <source>
        <strain evidence="2">CR-DP1</strain>
    </source>
</reference>
<gene>
    <name evidence="2" type="ORF">TD95_005090</name>
</gene>
<dbReference type="AlphaFoldDB" id="A0A0F4ZIE6"/>
<organism evidence="2 3">
    <name type="scientific">Thielaviopsis punctulata</name>
    <dbReference type="NCBI Taxonomy" id="72032"/>
    <lineage>
        <taxon>Eukaryota</taxon>
        <taxon>Fungi</taxon>
        <taxon>Dikarya</taxon>
        <taxon>Ascomycota</taxon>
        <taxon>Pezizomycotina</taxon>
        <taxon>Sordariomycetes</taxon>
        <taxon>Hypocreomycetidae</taxon>
        <taxon>Microascales</taxon>
        <taxon>Ceratocystidaceae</taxon>
        <taxon>Thielaviopsis</taxon>
    </lineage>
</organism>
<feature type="compositionally biased region" description="Low complexity" evidence="1">
    <location>
        <begin position="137"/>
        <end position="152"/>
    </location>
</feature>
<feature type="compositionally biased region" description="Basic and acidic residues" evidence="1">
    <location>
        <begin position="197"/>
        <end position="215"/>
    </location>
</feature>
<comment type="caution">
    <text evidence="2">The sequence shown here is derived from an EMBL/GenBank/DDBJ whole genome shotgun (WGS) entry which is preliminary data.</text>
</comment>
<feature type="compositionally biased region" description="Basic and acidic residues" evidence="1">
    <location>
        <begin position="389"/>
        <end position="408"/>
    </location>
</feature>
<dbReference type="EMBL" id="LAEV01000444">
    <property type="protein sequence ID" value="KKA30297.1"/>
    <property type="molecule type" value="Genomic_DNA"/>
</dbReference>
<keyword evidence="3" id="KW-1185">Reference proteome</keyword>
<evidence type="ECO:0000313" key="3">
    <source>
        <dbReference type="Proteomes" id="UP000033483"/>
    </source>
</evidence>
<proteinExistence type="predicted"/>
<sequence length="642" mass="70125">MNVARNTQTLVEAFGAVADQVQALADHKTILEHKLRFAHEQFQYLAYKYAPTAPEISETIAKLQLPSTYHDHPSVKDVSVPLPRRREPQDSSNQIALALLIHDGRRAASQLAASLSSALADQQCQAKVSPGVHNYANSHSPSNKKSPSRSHSPVTLMSTVLEQDFTVEGRKGQLECPYSSVSSVKQAGGEVPGQDDGVTKPEEEKPKDAKKDKKTLNYTHTDGADLPQCPVPDPICAAMSMSTHEETPSQTDGSNKCPIRYLDKHSPEQIADYVEKHKHQIPRSHEICVRRYQQSDEQVRKLDAKYGNLVSMIEGLSHVHKPMLSSEEAAQQELLRKANGENYDVGHSGETGRPSKSDRVKSWAQQVTNAEDADNAENPENRALTPPPHDTDDERQSHFDRPMKEVRVGESPSRPWGIPVPLPNMDGDDGRSSRLSVPVPVRMPTETNGSSTPVPQKPRTGAGAGAGAAVTVNGPRKCPFDHTKLTAMGMTRGGFGKEVARDLGKDLGRRNLSPEPGSPSFPITPATGAFWRGSEDGMEAEDAGCPVQRPGISAARSQDIFAAVPPKDHAPDDNSHQDGEANKEEPKKEEEKKKKNETDAPVFIQMPNAPVPQMVFNGPVFIGYPIEDALRLMAQFQQGQST</sequence>
<protein>
    <submittedName>
        <fullName evidence="2">Uncharacterized protein</fullName>
    </submittedName>
</protein>
<feature type="compositionally biased region" description="Basic and acidic residues" evidence="1">
    <location>
        <begin position="566"/>
        <end position="598"/>
    </location>
</feature>
<feature type="region of interest" description="Disordered" evidence="1">
    <location>
        <begin position="131"/>
        <end position="153"/>
    </location>
</feature>
<evidence type="ECO:0000256" key="1">
    <source>
        <dbReference type="SAM" id="MobiDB-lite"/>
    </source>
</evidence>
<accession>A0A0F4ZIE6</accession>
<dbReference type="Proteomes" id="UP000033483">
    <property type="component" value="Unassembled WGS sequence"/>
</dbReference>
<name>A0A0F4ZIE6_9PEZI</name>
<feature type="region of interest" description="Disordered" evidence="1">
    <location>
        <begin position="563"/>
        <end position="605"/>
    </location>
</feature>
<feature type="region of interest" description="Disordered" evidence="1">
    <location>
        <begin position="178"/>
        <end position="226"/>
    </location>
</feature>
<dbReference type="OrthoDB" id="5343576at2759"/>
<feature type="compositionally biased region" description="Polar residues" evidence="1">
    <location>
        <begin position="445"/>
        <end position="454"/>
    </location>
</feature>